<dbReference type="KEGG" id="nyu:D7D52_02725"/>
<organism evidence="2 3">
    <name type="scientific">Nocardia yunnanensis</name>
    <dbReference type="NCBI Taxonomy" id="2382165"/>
    <lineage>
        <taxon>Bacteria</taxon>
        <taxon>Bacillati</taxon>
        <taxon>Actinomycetota</taxon>
        <taxon>Actinomycetes</taxon>
        <taxon>Mycobacteriales</taxon>
        <taxon>Nocardiaceae</taxon>
        <taxon>Nocardia</taxon>
    </lineage>
</organism>
<dbReference type="InterPro" id="IPR036388">
    <property type="entry name" value="WH-like_DNA-bd_sf"/>
</dbReference>
<sequence>MAFTEPEAKVLGALSNLDPPHTLTVRQLCRATLLPETSVHRALLRLSRTGLAMGTLQGPAQWRCTDRGRLAISRPVYRDCAGLRP</sequence>
<dbReference type="OrthoDB" id="4556368at2"/>
<dbReference type="EMBL" id="CP032568">
    <property type="protein sequence ID" value="AYF72960.1"/>
    <property type="molecule type" value="Genomic_DNA"/>
</dbReference>
<dbReference type="AlphaFoldDB" id="A0A386Z5N9"/>
<accession>A0A386Z5N9</accession>
<dbReference type="Proteomes" id="UP000267164">
    <property type="component" value="Chromosome"/>
</dbReference>
<dbReference type="Pfam" id="PF12802">
    <property type="entry name" value="MarR_2"/>
    <property type="match status" value="1"/>
</dbReference>
<keyword evidence="3" id="KW-1185">Reference proteome</keyword>
<evidence type="ECO:0000259" key="1">
    <source>
        <dbReference type="Pfam" id="PF12802"/>
    </source>
</evidence>
<gene>
    <name evidence="2" type="ORF">D7D52_02725</name>
</gene>
<dbReference type="InterPro" id="IPR000835">
    <property type="entry name" value="HTH_MarR-typ"/>
</dbReference>
<feature type="domain" description="HTH marR-type" evidence="1">
    <location>
        <begin position="6"/>
        <end position="51"/>
    </location>
</feature>
<protein>
    <submittedName>
        <fullName evidence="2">MarR family transcriptional regulator</fullName>
    </submittedName>
</protein>
<evidence type="ECO:0000313" key="2">
    <source>
        <dbReference type="EMBL" id="AYF72960.1"/>
    </source>
</evidence>
<dbReference type="InterPro" id="IPR036390">
    <property type="entry name" value="WH_DNA-bd_sf"/>
</dbReference>
<dbReference type="GO" id="GO:0003700">
    <property type="term" value="F:DNA-binding transcription factor activity"/>
    <property type="evidence" value="ECO:0007669"/>
    <property type="project" value="InterPro"/>
</dbReference>
<name>A0A386Z5N9_9NOCA</name>
<dbReference type="RefSeq" id="WP_120734903.1">
    <property type="nucleotide sequence ID" value="NZ_CP032568.1"/>
</dbReference>
<evidence type="ECO:0000313" key="3">
    <source>
        <dbReference type="Proteomes" id="UP000267164"/>
    </source>
</evidence>
<reference evidence="2 3" key="1">
    <citation type="submission" date="2018-09" db="EMBL/GenBank/DDBJ databases">
        <title>Nocardia yunnanensis sp. nov., an actinomycete isolated from a soil sample.</title>
        <authorList>
            <person name="Zhang J."/>
        </authorList>
    </citation>
    <scope>NUCLEOTIDE SEQUENCE [LARGE SCALE GENOMIC DNA]</scope>
    <source>
        <strain evidence="2 3">CFHS0054</strain>
    </source>
</reference>
<dbReference type="SUPFAM" id="SSF46785">
    <property type="entry name" value="Winged helix' DNA-binding domain"/>
    <property type="match status" value="1"/>
</dbReference>
<dbReference type="Gene3D" id="1.10.10.10">
    <property type="entry name" value="Winged helix-like DNA-binding domain superfamily/Winged helix DNA-binding domain"/>
    <property type="match status" value="1"/>
</dbReference>
<proteinExistence type="predicted"/>